<comment type="function">
    <text evidence="5">Part of a binding-protein-dependent transport system for aliphatic sulfonates. Putative binding protein.</text>
</comment>
<comment type="caution">
    <text evidence="9">The sequence shown here is derived from an EMBL/GenBank/DDBJ whole genome shotgun (WGS) entry which is preliminary data.</text>
</comment>
<evidence type="ECO:0000259" key="8">
    <source>
        <dbReference type="Pfam" id="PF09084"/>
    </source>
</evidence>
<dbReference type="GO" id="GO:0016020">
    <property type="term" value="C:membrane"/>
    <property type="evidence" value="ECO:0007669"/>
    <property type="project" value="InterPro"/>
</dbReference>
<keyword evidence="10" id="KW-1185">Reference proteome</keyword>
<dbReference type="PANTHER" id="PTHR30024">
    <property type="entry name" value="ALIPHATIC SULFONATES-BINDING PROTEIN-RELATED"/>
    <property type="match status" value="1"/>
</dbReference>
<name>Q0YUN2_9CHLB</name>
<reference evidence="9 10" key="2">
    <citation type="submission" date="2006-07" db="EMBL/GenBank/DDBJ databases">
        <title>Sequencing of the draft genome and assembly of Chlorobium ferroxidans DSM 13031.</title>
        <authorList>
            <consortium name="US DOE Joint Genome Institute (JGI-PGF)"/>
            <person name="Copeland A."/>
            <person name="Lucas S."/>
            <person name="Lapidus A."/>
            <person name="Barry K."/>
            <person name="Glavina del Rio T."/>
            <person name="Dalin E."/>
            <person name="Tice H."/>
            <person name="Bruce D."/>
            <person name="Pitluck S."/>
            <person name="Richardson P."/>
        </authorList>
    </citation>
    <scope>NUCLEOTIDE SEQUENCE [LARGE SCALE GENOMIC DNA]</scope>
    <source>
        <strain evidence="9 10">DSM 13031</strain>
    </source>
</reference>
<evidence type="ECO:0000256" key="5">
    <source>
        <dbReference type="ARBA" id="ARBA00055538"/>
    </source>
</evidence>
<protein>
    <recommendedName>
        <fullName evidence="6">Putative aliphatic sulfonates-binding protein</fullName>
    </recommendedName>
</protein>
<dbReference type="NCBIfam" id="TIGR01728">
    <property type="entry name" value="SsuA_fam"/>
    <property type="match status" value="1"/>
</dbReference>
<feature type="chain" id="PRO_5004179277" description="Putative aliphatic sulfonates-binding protein" evidence="7">
    <location>
        <begin position="27"/>
        <end position="320"/>
    </location>
</feature>
<evidence type="ECO:0000256" key="1">
    <source>
        <dbReference type="ARBA" id="ARBA00004418"/>
    </source>
</evidence>
<comment type="subcellular location">
    <subcellularLocation>
        <location evidence="1">Periplasm</location>
    </subcellularLocation>
</comment>
<reference evidence="9 10" key="1">
    <citation type="submission" date="2006-07" db="EMBL/GenBank/DDBJ databases">
        <title>Annotation of the draft genome assembly of Chlorobium ferroxidans DSM 13031.</title>
        <authorList>
            <consortium name="US DOE Joint Genome Institute (JGI-ORNL)"/>
            <person name="Larimer F."/>
            <person name="Land M."/>
            <person name="Hauser L."/>
        </authorList>
    </citation>
    <scope>NUCLEOTIDE SEQUENCE [LARGE SCALE GENOMIC DNA]</scope>
    <source>
        <strain evidence="9 10">DSM 13031</strain>
    </source>
</reference>
<dbReference type="GO" id="GO:0042597">
    <property type="term" value="C:periplasmic space"/>
    <property type="evidence" value="ECO:0007669"/>
    <property type="project" value="UniProtKB-SubCell"/>
</dbReference>
<dbReference type="OrthoDB" id="286202at2"/>
<dbReference type="CDD" id="cd13556">
    <property type="entry name" value="PBP2_SsuA_like_1"/>
    <property type="match status" value="1"/>
</dbReference>
<gene>
    <name evidence="9" type="ORF">CferDRAFT_2007</name>
</gene>
<dbReference type="EMBL" id="AASE01000001">
    <property type="protein sequence ID" value="EAT60000.1"/>
    <property type="molecule type" value="Genomic_DNA"/>
</dbReference>
<evidence type="ECO:0000313" key="10">
    <source>
        <dbReference type="Proteomes" id="UP000004162"/>
    </source>
</evidence>
<dbReference type="Pfam" id="PF09084">
    <property type="entry name" value="NMT1"/>
    <property type="match status" value="1"/>
</dbReference>
<evidence type="ECO:0000313" key="9">
    <source>
        <dbReference type="EMBL" id="EAT60000.1"/>
    </source>
</evidence>
<dbReference type="RefSeq" id="WP_006365274.1">
    <property type="nucleotide sequence ID" value="NZ_AASE01000001.1"/>
</dbReference>
<sequence>MHKLIVRLLVCISAVFGMIAPSDVSAAGSLPKELRIDYTDYNQLSLVLKKFGWLEKEFQADNVPVSWVYSTGSTQGLKDLAGGSVDFASTSALPCLLCKVQGRPVKPVYIFSHPEWVTLLVTRDSPINSVLGLKGKKIAVTPDSDPYVFLLQALNEAGLCKSDIQIIPMSLSEGRQALEMQQVDAWAGSDPFISSSQLELGSRAIYRNAAFNGYGLLNTTESFAARYPEAVTRVIKVYERVRKWAIRHPDELALIYADESGISLQIAKLILSRIDFSQTIPDSGDIEGLKEALPILVQERMLNNRTEAESLIQHFDVKVN</sequence>
<dbReference type="InterPro" id="IPR015168">
    <property type="entry name" value="SsuA/THI5"/>
</dbReference>
<feature type="domain" description="SsuA/THI5-like" evidence="8">
    <location>
        <begin position="58"/>
        <end position="251"/>
    </location>
</feature>
<evidence type="ECO:0000256" key="2">
    <source>
        <dbReference type="ARBA" id="ARBA00010742"/>
    </source>
</evidence>
<dbReference type="PANTHER" id="PTHR30024:SF21">
    <property type="entry name" value="ABC TRANSPORTER SUBSTRATE-BINDING PROTEIN"/>
    <property type="match status" value="1"/>
</dbReference>
<proteinExistence type="inferred from homology"/>
<organism evidence="9 10">
    <name type="scientific">Chlorobium ferrooxidans DSM 13031</name>
    <dbReference type="NCBI Taxonomy" id="377431"/>
    <lineage>
        <taxon>Bacteria</taxon>
        <taxon>Pseudomonadati</taxon>
        <taxon>Chlorobiota</taxon>
        <taxon>Chlorobiia</taxon>
        <taxon>Chlorobiales</taxon>
        <taxon>Chlorobiaceae</taxon>
        <taxon>Chlorobium/Pelodictyon group</taxon>
        <taxon>Chlorobium</taxon>
    </lineage>
</organism>
<evidence type="ECO:0000256" key="7">
    <source>
        <dbReference type="SAM" id="SignalP"/>
    </source>
</evidence>
<dbReference type="Gene3D" id="3.40.190.10">
    <property type="entry name" value="Periplasmic binding protein-like II"/>
    <property type="match status" value="2"/>
</dbReference>
<evidence type="ECO:0000256" key="3">
    <source>
        <dbReference type="ARBA" id="ARBA00022448"/>
    </source>
</evidence>
<dbReference type="AlphaFoldDB" id="Q0YUN2"/>
<keyword evidence="3" id="KW-0813">Transport</keyword>
<dbReference type="GO" id="GO:0042626">
    <property type="term" value="F:ATPase-coupled transmembrane transporter activity"/>
    <property type="evidence" value="ECO:0007669"/>
    <property type="project" value="InterPro"/>
</dbReference>
<dbReference type="SUPFAM" id="SSF53850">
    <property type="entry name" value="Periplasmic binding protein-like II"/>
    <property type="match status" value="1"/>
</dbReference>
<feature type="signal peptide" evidence="7">
    <location>
        <begin position="1"/>
        <end position="26"/>
    </location>
</feature>
<accession>Q0YUN2</accession>
<comment type="similarity">
    <text evidence="2">Belongs to the bacterial solute-binding protein SsuA/TauA family.</text>
</comment>
<dbReference type="FunFam" id="3.40.190.10:FF:000050">
    <property type="entry name" value="Sulfonate ABC transporter substrate-binding protein"/>
    <property type="match status" value="1"/>
</dbReference>
<dbReference type="InterPro" id="IPR010067">
    <property type="entry name" value="ABC_SsuA_sub-bd"/>
</dbReference>
<dbReference type="Proteomes" id="UP000004162">
    <property type="component" value="Unassembled WGS sequence"/>
</dbReference>
<evidence type="ECO:0000256" key="4">
    <source>
        <dbReference type="ARBA" id="ARBA00022729"/>
    </source>
</evidence>
<keyword evidence="4 7" id="KW-0732">Signal</keyword>
<evidence type="ECO:0000256" key="6">
    <source>
        <dbReference type="ARBA" id="ARBA00070228"/>
    </source>
</evidence>